<feature type="transmembrane region" description="Helical" evidence="8">
    <location>
        <begin position="373"/>
        <end position="400"/>
    </location>
</feature>
<feature type="transmembrane region" description="Helical" evidence="8">
    <location>
        <begin position="258"/>
        <end position="282"/>
    </location>
</feature>
<dbReference type="GO" id="GO:0008324">
    <property type="term" value="F:monoatomic cation transmembrane transporter activity"/>
    <property type="evidence" value="ECO:0007669"/>
    <property type="project" value="InterPro"/>
</dbReference>
<dbReference type="SUPFAM" id="SSF116726">
    <property type="entry name" value="TrkA C-terminal domain-like"/>
    <property type="match status" value="1"/>
</dbReference>
<dbReference type="STRING" id="1122152.GCA_000425905_01084"/>
<evidence type="ECO:0000256" key="3">
    <source>
        <dbReference type="ARBA" id="ARBA00022692"/>
    </source>
</evidence>
<feature type="transmembrane region" description="Helical" evidence="8">
    <location>
        <begin position="147"/>
        <end position="171"/>
    </location>
</feature>
<dbReference type="InterPro" id="IPR036721">
    <property type="entry name" value="RCK_C_sf"/>
</dbReference>
<gene>
    <name evidence="10" type="ORF">FC23_GL001155</name>
</gene>
<comment type="subcellular location">
    <subcellularLocation>
        <location evidence="1">Membrane</location>
        <topology evidence="1">Multi-pass membrane protein</topology>
    </subcellularLocation>
</comment>
<evidence type="ECO:0000256" key="7">
    <source>
        <dbReference type="ARBA" id="ARBA00023214"/>
    </source>
</evidence>
<evidence type="ECO:0000256" key="1">
    <source>
        <dbReference type="ARBA" id="ARBA00004141"/>
    </source>
</evidence>
<name>A0A0R1SCF2_9LACO</name>
<dbReference type="GO" id="GO:0005886">
    <property type="term" value="C:plasma membrane"/>
    <property type="evidence" value="ECO:0007669"/>
    <property type="project" value="TreeGrafter"/>
</dbReference>
<dbReference type="PRINTS" id="PR00762">
    <property type="entry name" value="CLCHANNEL"/>
</dbReference>
<comment type="caution">
    <text evidence="10">The sequence shown here is derived from an EMBL/GenBank/DDBJ whole genome shotgun (WGS) entry which is preliminary data.</text>
</comment>
<dbReference type="Proteomes" id="UP000051931">
    <property type="component" value="Unassembled WGS sequence"/>
</dbReference>
<proteinExistence type="predicted"/>
<dbReference type="AlphaFoldDB" id="A0A0R1SCF2"/>
<keyword evidence="6 8" id="KW-0472">Membrane</keyword>
<evidence type="ECO:0000256" key="6">
    <source>
        <dbReference type="ARBA" id="ARBA00023136"/>
    </source>
</evidence>
<dbReference type="PANTHER" id="PTHR45711:SF6">
    <property type="entry name" value="CHLORIDE CHANNEL PROTEIN"/>
    <property type="match status" value="1"/>
</dbReference>
<dbReference type="PROSITE" id="PS51202">
    <property type="entry name" value="RCK_C"/>
    <property type="match status" value="1"/>
</dbReference>
<feature type="transmembrane region" description="Helical" evidence="8">
    <location>
        <begin position="350"/>
        <end position="367"/>
    </location>
</feature>
<dbReference type="InterPro" id="IPR014743">
    <property type="entry name" value="Cl-channel_core"/>
</dbReference>
<organism evidence="10 11">
    <name type="scientific">Lactobacillus psittaci DSM 15354</name>
    <dbReference type="NCBI Taxonomy" id="1122152"/>
    <lineage>
        <taxon>Bacteria</taxon>
        <taxon>Bacillati</taxon>
        <taxon>Bacillota</taxon>
        <taxon>Bacilli</taxon>
        <taxon>Lactobacillales</taxon>
        <taxon>Lactobacillaceae</taxon>
        <taxon>Lactobacillus</taxon>
    </lineage>
</organism>
<keyword evidence="7" id="KW-0868">Chloride</keyword>
<evidence type="ECO:0000259" key="9">
    <source>
        <dbReference type="PROSITE" id="PS51202"/>
    </source>
</evidence>
<dbReference type="PATRIC" id="fig|1122152.4.peg.1186"/>
<evidence type="ECO:0000256" key="4">
    <source>
        <dbReference type="ARBA" id="ARBA00022989"/>
    </source>
</evidence>
<feature type="transmembrane region" description="Helical" evidence="8">
    <location>
        <begin position="294"/>
        <end position="313"/>
    </location>
</feature>
<dbReference type="RefSeq" id="WP_027825051.1">
    <property type="nucleotide sequence ID" value="NZ_AUEI01000008.1"/>
</dbReference>
<evidence type="ECO:0000256" key="8">
    <source>
        <dbReference type="SAM" id="Phobius"/>
    </source>
</evidence>
<feature type="transmembrane region" description="Helical" evidence="8">
    <location>
        <begin position="319"/>
        <end position="338"/>
    </location>
</feature>
<accession>A0A0R1SCF2</accession>
<evidence type="ECO:0000313" key="11">
    <source>
        <dbReference type="Proteomes" id="UP000051931"/>
    </source>
</evidence>
<sequence>MDKQKIINLKLMAISLVVGIVAGLVVGAFRFAIGQMQTFWLTIFKAAHAELWLLGVILLGFIIIGLVAGYLVKQEPHAGGSGIPEVELQLQGKLHLNWWSILWRKFLGGVLAIGSGLFLGREGPSIQLGAAIGQGFGSKTSQTNRRVLIATGAASGLSAAFGAPLGGTMFVLEEVFHNFSPRVWLNSLTGALAANFLVSNLFGQKPVLAIPYNHPFDVHLYGHLIILGIILGLVARFYQWGLLNGKKIYDKLTFIPRFMHGLIPLFLLIPIAFIMPQIIGGGNELILSWHSINAIKLLSIIFIVRIIFSIISYDSGLPGGIFLPILTMGAILGELYGLIMVRLGMLPEGLVVNLVIFSMAGLFSGIVRSPFTAILLITEMVGSLLHLMPLAVLALVAYLVNDLLGGKPIYESLADRMETANLEVYADNVDELTVTIFEESKLADKEVKEIKWPEKTLVKLIHRGAHDIIPFGKTKLLAGDLVVLEVDSKCRSKVYDQIKAMQK</sequence>
<dbReference type="InterPro" id="IPR001807">
    <property type="entry name" value="ClC"/>
</dbReference>
<dbReference type="GO" id="GO:0006813">
    <property type="term" value="P:potassium ion transport"/>
    <property type="evidence" value="ECO:0007669"/>
    <property type="project" value="InterPro"/>
</dbReference>
<reference evidence="10 11" key="1">
    <citation type="journal article" date="2015" name="Genome Announc.">
        <title>Expanding the biotechnology potential of lactobacilli through comparative genomics of 213 strains and associated genera.</title>
        <authorList>
            <person name="Sun Z."/>
            <person name="Harris H.M."/>
            <person name="McCann A."/>
            <person name="Guo C."/>
            <person name="Argimon S."/>
            <person name="Zhang W."/>
            <person name="Yang X."/>
            <person name="Jeffery I.B."/>
            <person name="Cooney J.C."/>
            <person name="Kagawa T.F."/>
            <person name="Liu W."/>
            <person name="Song Y."/>
            <person name="Salvetti E."/>
            <person name="Wrobel A."/>
            <person name="Rasinkangas P."/>
            <person name="Parkhill J."/>
            <person name="Rea M.C."/>
            <person name="O'Sullivan O."/>
            <person name="Ritari J."/>
            <person name="Douillard F.P."/>
            <person name="Paul Ross R."/>
            <person name="Yang R."/>
            <person name="Briner A.E."/>
            <person name="Felis G.E."/>
            <person name="de Vos W.M."/>
            <person name="Barrangou R."/>
            <person name="Klaenhammer T.R."/>
            <person name="Caufield P.W."/>
            <person name="Cui Y."/>
            <person name="Zhang H."/>
            <person name="O'Toole P.W."/>
        </authorList>
    </citation>
    <scope>NUCLEOTIDE SEQUENCE [LARGE SCALE GENOMIC DNA]</scope>
    <source>
        <strain evidence="10 11">DSM 15354</strain>
    </source>
</reference>
<dbReference type="GO" id="GO:0005247">
    <property type="term" value="F:voltage-gated chloride channel activity"/>
    <property type="evidence" value="ECO:0007669"/>
    <property type="project" value="TreeGrafter"/>
</dbReference>
<feature type="transmembrane region" description="Helical" evidence="8">
    <location>
        <begin position="51"/>
        <end position="72"/>
    </location>
</feature>
<evidence type="ECO:0000256" key="5">
    <source>
        <dbReference type="ARBA" id="ARBA00023065"/>
    </source>
</evidence>
<keyword evidence="2" id="KW-0813">Transport</keyword>
<feature type="transmembrane region" description="Helical" evidence="8">
    <location>
        <begin position="12"/>
        <end position="31"/>
    </location>
</feature>
<dbReference type="OrthoDB" id="9812438at2"/>
<protein>
    <submittedName>
        <fullName evidence="10">Chloride channel protein EriC</fullName>
    </submittedName>
</protein>
<dbReference type="EMBL" id="AZFB01000006">
    <property type="protein sequence ID" value="KRL62971.1"/>
    <property type="molecule type" value="Genomic_DNA"/>
</dbReference>
<dbReference type="eggNOG" id="COG0038">
    <property type="taxonomic scope" value="Bacteria"/>
</dbReference>
<dbReference type="Pfam" id="PF02080">
    <property type="entry name" value="TrkA_C"/>
    <property type="match status" value="1"/>
</dbReference>
<dbReference type="InterPro" id="IPR006037">
    <property type="entry name" value="RCK_C"/>
</dbReference>
<evidence type="ECO:0000313" key="10">
    <source>
        <dbReference type="EMBL" id="KRL62971.1"/>
    </source>
</evidence>
<keyword evidence="4 8" id="KW-1133">Transmembrane helix</keyword>
<keyword evidence="5" id="KW-0406">Ion transport</keyword>
<dbReference type="Pfam" id="PF00654">
    <property type="entry name" value="Voltage_CLC"/>
    <property type="match status" value="1"/>
</dbReference>
<dbReference type="Gene3D" id="1.10.3080.10">
    <property type="entry name" value="Clc chloride channel"/>
    <property type="match status" value="1"/>
</dbReference>
<keyword evidence="11" id="KW-1185">Reference proteome</keyword>
<feature type="domain" description="RCK C-terminal" evidence="9">
    <location>
        <begin position="417"/>
        <end position="500"/>
    </location>
</feature>
<evidence type="ECO:0000256" key="2">
    <source>
        <dbReference type="ARBA" id="ARBA00022448"/>
    </source>
</evidence>
<dbReference type="CDD" id="cd01031">
    <property type="entry name" value="EriC"/>
    <property type="match status" value="1"/>
</dbReference>
<dbReference type="SUPFAM" id="SSF81340">
    <property type="entry name" value="Clc chloride channel"/>
    <property type="match status" value="1"/>
</dbReference>
<keyword evidence="3 8" id="KW-0812">Transmembrane</keyword>
<dbReference type="Gene3D" id="3.30.70.1450">
    <property type="entry name" value="Regulator of K+ conductance, C-terminal domain"/>
    <property type="match status" value="1"/>
</dbReference>
<feature type="transmembrane region" description="Helical" evidence="8">
    <location>
        <begin position="218"/>
        <end position="238"/>
    </location>
</feature>
<dbReference type="PANTHER" id="PTHR45711">
    <property type="entry name" value="CHLORIDE CHANNEL PROTEIN"/>
    <property type="match status" value="1"/>
</dbReference>